<dbReference type="Proteomes" id="UP000005237">
    <property type="component" value="Unassembled WGS sequence"/>
</dbReference>
<accession>A0A8R1IQP1</accession>
<evidence type="ECO:0000313" key="1">
    <source>
        <dbReference type="EnsemblMetazoa" id="CJA39719.1"/>
    </source>
</evidence>
<protein>
    <submittedName>
        <fullName evidence="1">Uncharacterized protein</fullName>
    </submittedName>
</protein>
<proteinExistence type="predicted"/>
<reference evidence="2" key="1">
    <citation type="submission" date="2010-08" db="EMBL/GenBank/DDBJ databases">
        <authorList>
            <consortium name="Caenorhabditis japonica Sequencing Consortium"/>
            <person name="Wilson R.K."/>
        </authorList>
    </citation>
    <scope>NUCLEOTIDE SEQUENCE [LARGE SCALE GENOMIC DNA]</scope>
    <source>
        <strain evidence="2">DF5081</strain>
    </source>
</reference>
<evidence type="ECO:0000313" key="2">
    <source>
        <dbReference type="Proteomes" id="UP000005237"/>
    </source>
</evidence>
<reference evidence="1" key="2">
    <citation type="submission" date="2022-06" db="UniProtKB">
        <authorList>
            <consortium name="EnsemblMetazoa"/>
        </authorList>
    </citation>
    <scope>IDENTIFICATION</scope>
    <source>
        <strain evidence="1">DF5081</strain>
    </source>
</reference>
<organism evidence="1 2">
    <name type="scientific">Caenorhabditis japonica</name>
    <dbReference type="NCBI Taxonomy" id="281687"/>
    <lineage>
        <taxon>Eukaryota</taxon>
        <taxon>Metazoa</taxon>
        <taxon>Ecdysozoa</taxon>
        <taxon>Nematoda</taxon>
        <taxon>Chromadorea</taxon>
        <taxon>Rhabditida</taxon>
        <taxon>Rhabditina</taxon>
        <taxon>Rhabditomorpha</taxon>
        <taxon>Rhabditoidea</taxon>
        <taxon>Rhabditidae</taxon>
        <taxon>Peloderinae</taxon>
        <taxon>Caenorhabditis</taxon>
    </lineage>
</organism>
<dbReference type="AlphaFoldDB" id="A0A8R1IQP1"/>
<dbReference type="EnsemblMetazoa" id="CJA39719.1">
    <property type="protein sequence ID" value="CJA39719.1"/>
    <property type="gene ID" value="WBGene00215566"/>
</dbReference>
<sequence length="188" mass="20687">MFPQAEPIFDILPGYNPAIRTSTGLVDETTFAGDIIMEDETVVDQTESTRDILPGYNPAIRMSSDPVEVQSPATDLTTLNKPIKNLTEPSKKILLPSNVRVLDTHSFQSWYNGCEKKNQRSSQAENIADSITLGQIHDTTKAAKTYTKPRSLSRAEAISRLDTFLGGVREVLNVAGTVYTLESLNIAE</sequence>
<name>A0A8R1IQP1_CAEJA</name>
<keyword evidence="2" id="KW-1185">Reference proteome</keyword>